<dbReference type="Pfam" id="PF01810">
    <property type="entry name" value="LysE"/>
    <property type="match status" value="1"/>
</dbReference>
<dbReference type="AlphaFoldDB" id="A0AAU7QPQ6"/>
<proteinExistence type="predicted"/>
<evidence type="ECO:0000256" key="6">
    <source>
        <dbReference type="SAM" id="Phobius"/>
    </source>
</evidence>
<evidence type="ECO:0000256" key="5">
    <source>
        <dbReference type="ARBA" id="ARBA00023136"/>
    </source>
</evidence>
<protein>
    <submittedName>
        <fullName evidence="7">LysE family translocator</fullName>
    </submittedName>
</protein>
<keyword evidence="5 6" id="KW-0472">Membrane</keyword>
<comment type="subcellular location">
    <subcellularLocation>
        <location evidence="1">Cell membrane</location>
        <topology evidence="1">Multi-pass membrane protein</topology>
    </subcellularLocation>
</comment>
<evidence type="ECO:0000256" key="1">
    <source>
        <dbReference type="ARBA" id="ARBA00004651"/>
    </source>
</evidence>
<dbReference type="PANTHER" id="PTHR30086:SF20">
    <property type="entry name" value="ARGININE EXPORTER PROTEIN ARGO-RELATED"/>
    <property type="match status" value="1"/>
</dbReference>
<dbReference type="RefSeq" id="WP_350017023.1">
    <property type="nucleotide sequence ID" value="NZ_CP157948.1"/>
</dbReference>
<dbReference type="GO" id="GO:0005886">
    <property type="term" value="C:plasma membrane"/>
    <property type="evidence" value="ECO:0007669"/>
    <property type="project" value="UniProtKB-SubCell"/>
</dbReference>
<feature type="transmembrane region" description="Helical" evidence="6">
    <location>
        <begin position="125"/>
        <end position="145"/>
    </location>
</feature>
<accession>A0AAU7QPQ6</accession>
<dbReference type="GO" id="GO:0015171">
    <property type="term" value="F:amino acid transmembrane transporter activity"/>
    <property type="evidence" value="ECO:0007669"/>
    <property type="project" value="TreeGrafter"/>
</dbReference>
<feature type="transmembrane region" description="Helical" evidence="6">
    <location>
        <begin position="157"/>
        <end position="174"/>
    </location>
</feature>
<evidence type="ECO:0000256" key="3">
    <source>
        <dbReference type="ARBA" id="ARBA00022692"/>
    </source>
</evidence>
<keyword evidence="4 6" id="KW-1133">Transmembrane helix</keyword>
<dbReference type="InterPro" id="IPR001123">
    <property type="entry name" value="LeuE-type"/>
</dbReference>
<evidence type="ECO:0000256" key="2">
    <source>
        <dbReference type="ARBA" id="ARBA00022475"/>
    </source>
</evidence>
<keyword evidence="3 6" id="KW-0812">Transmembrane</keyword>
<keyword evidence="2" id="KW-1003">Cell membrane</keyword>
<gene>
    <name evidence="7" type="ORF">ABNK63_06830</name>
</gene>
<feature type="transmembrane region" description="Helical" evidence="6">
    <location>
        <begin position="87"/>
        <end position="105"/>
    </location>
</feature>
<reference evidence="7" key="1">
    <citation type="submission" date="2024-06" db="EMBL/GenBank/DDBJ databases">
        <authorList>
            <person name="Sun Y."/>
        </authorList>
    </citation>
    <scope>NUCLEOTIDE SEQUENCE</scope>
    <source>
        <strain evidence="7">IGA1.0</strain>
    </source>
</reference>
<evidence type="ECO:0000256" key="4">
    <source>
        <dbReference type="ARBA" id="ARBA00022989"/>
    </source>
</evidence>
<sequence>MRAPRLSMPAMNPTSILLFAATVLPLICTPGPDMLFIASQAISGDASAGRRATAGVCAGYVVHSLLVALGLAAIIATSPLLFEAMRWIGVAYLVYLASRLIRSALSAGNLALQPGVGGAPFKRGFLTAVLNPKGMLIYFAILPQFMHGNGSTTSQALILSAIFIGLCGVVYLVLSSVIASTGATGNFSDRRRRWIEGVSGGFLLLAAGRIAAG</sequence>
<feature type="transmembrane region" description="Helical" evidence="6">
    <location>
        <begin position="52"/>
        <end position="75"/>
    </location>
</feature>
<dbReference type="PANTHER" id="PTHR30086">
    <property type="entry name" value="ARGININE EXPORTER PROTEIN ARGO"/>
    <property type="match status" value="1"/>
</dbReference>
<dbReference type="EMBL" id="CP157948">
    <property type="protein sequence ID" value="XBS91347.1"/>
    <property type="molecule type" value="Genomic_DNA"/>
</dbReference>
<name>A0AAU7QPQ6_9GAMM</name>
<organism evidence="7">
    <name type="scientific">Rhodanobacter sp. IGA1.0</name>
    <dbReference type="NCBI Taxonomy" id="3158582"/>
    <lineage>
        <taxon>Bacteria</taxon>
        <taxon>Pseudomonadati</taxon>
        <taxon>Pseudomonadota</taxon>
        <taxon>Gammaproteobacteria</taxon>
        <taxon>Lysobacterales</taxon>
        <taxon>Rhodanobacteraceae</taxon>
        <taxon>Rhodanobacter</taxon>
    </lineage>
</organism>
<dbReference type="PIRSF" id="PIRSF006324">
    <property type="entry name" value="LeuE"/>
    <property type="match status" value="1"/>
</dbReference>
<evidence type="ECO:0000313" key="7">
    <source>
        <dbReference type="EMBL" id="XBS91347.1"/>
    </source>
</evidence>